<dbReference type="InterPro" id="IPR003593">
    <property type="entry name" value="AAA+_ATPase"/>
</dbReference>
<reference evidence="13" key="1">
    <citation type="submission" date="2019-10" db="EMBL/GenBank/DDBJ databases">
        <title>Streptomyces sp. nov., a novel actinobacterium isolated from alkaline environment.</title>
        <authorList>
            <person name="Golinska P."/>
        </authorList>
    </citation>
    <scope>NUCLEOTIDE SEQUENCE [LARGE SCALE GENOMIC DNA]</scope>
    <source>
        <strain evidence="13">DSM 42108</strain>
    </source>
</reference>
<dbReference type="PROSITE" id="PS00211">
    <property type="entry name" value="ABC_TRANSPORTER_1"/>
    <property type="match status" value="1"/>
</dbReference>
<dbReference type="InterPro" id="IPR017871">
    <property type="entry name" value="ABC_transporter-like_CS"/>
</dbReference>
<dbReference type="FunFam" id="3.40.50.300:FF:000589">
    <property type="entry name" value="ABC transporter, ATP-binding subunit"/>
    <property type="match status" value="1"/>
</dbReference>
<evidence type="ECO:0000256" key="5">
    <source>
        <dbReference type="ARBA" id="ARBA00022741"/>
    </source>
</evidence>
<organism evidence="12 13">
    <name type="scientific">Streptomyces calidiresistens</name>
    <dbReference type="NCBI Taxonomy" id="1485586"/>
    <lineage>
        <taxon>Bacteria</taxon>
        <taxon>Bacillati</taxon>
        <taxon>Actinomycetota</taxon>
        <taxon>Actinomycetes</taxon>
        <taxon>Kitasatosporales</taxon>
        <taxon>Streptomycetaceae</taxon>
        <taxon>Streptomyces</taxon>
    </lineage>
</organism>
<dbReference type="Proteomes" id="UP000530234">
    <property type="component" value="Unassembled WGS sequence"/>
</dbReference>
<comment type="caution">
    <text evidence="12">The sequence shown here is derived from an EMBL/GenBank/DDBJ whole genome shotgun (WGS) entry which is preliminary data.</text>
</comment>
<keyword evidence="9" id="KW-0046">Antibiotic resistance</keyword>
<dbReference type="PANTHER" id="PTHR42711:SF16">
    <property type="entry name" value="ABC TRANSPORTER ATP-BINDING PROTEIN"/>
    <property type="match status" value="1"/>
</dbReference>
<dbReference type="GO" id="GO:0046677">
    <property type="term" value="P:response to antibiotic"/>
    <property type="evidence" value="ECO:0007669"/>
    <property type="project" value="UniProtKB-KW"/>
</dbReference>
<name>A0A7W3XXG7_9ACTN</name>
<dbReference type="SMART" id="SM00382">
    <property type="entry name" value="AAA"/>
    <property type="match status" value="1"/>
</dbReference>
<dbReference type="InterPro" id="IPR027417">
    <property type="entry name" value="P-loop_NTPase"/>
</dbReference>
<keyword evidence="4" id="KW-1003">Cell membrane</keyword>
<dbReference type="SUPFAM" id="SSF52540">
    <property type="entry name" value="P-loop containing nucleoside triphosphate hydrolases"/>
    <property type="match status" value="1"/>
</dbReference>
<dbReference type="Gene3D" id="3.40.50.300">
    <property type="entry name" value="P-loop containing nucleotide triphosphate hydrolases"/>
    <property type="match status" value="1"/>
</dbReference>
<sequence>MPTIEVRGLRKTYGTTVAVDHIDLDVAEGEILGILGPNGSGKTTTVECVAGLRRPDAGSLRVAGLTPGRDRDRLNRIVGVQLQQAGLQAKLTVREALELYSSFYEHPADGVALAERLSLGPKLDTRYGKLSGGQQQRLAIALALVGRPRVALLDELSTGLDPRSRRTVWEVVEDARAEGTTVLLVTHLMEEAQYLCDRVALFDRGRIVALDTPEGVVSRTRVPTVMSFFRTASGSASPAGAPDTAALAAIDGVERVRVREDGRIELGLTDEAVPEVLDRLAAEGIRPGRLRVVDATLDDAFLNLTSASADGTGAPGTGDTTEEA</sequence>
<keyword evidence="6 12" id="KW-0067">ATP-binding</keyword>
<dbReference type="GO" id="GO:0005524">
    <property type="term" value="F:ATP binding"/>
    <property type="evidence" value="ECO:0007669"/>
    <property type="project" value="UniProtKB-KW"/>
</dbReference>
<dbReference type="RefSeq" id="WP_182665105.1">
    <property type="nucleotide sequence ID" value="NZ_VKHS01000421.1"/>
</dbReference>
<evidence type="ECO:0000256" key="8">
    <source>
        <dbReference type="ARBA" id="ARBA00023136"/>
    </source>
</evidence>
<evidence type="ECO:0000256" key="7">
    <source>
        <dbReference type="ARBA" id="ARBA00022967"/>
    </source>
</evidence>
<protein>
    <recommendedName>
        <fullName evidence="2">ABC-type xenobiotic transporter</fullName>
        <ecNumber evidence="2">7.6.2.2</ecNumber>
    </recommendedName>
</protein>
<dbReference type="PROSITE" id="PS50893">
    <property type="entry name" value="ABC_TRANSPORTER_2"/>
    <property type="match status" value="1"/>
</dbReference>
<dbReference type="GO" id="GO:0008559">
    <property type="term" value="F:ABC-type xenobiotic transporter activity"/>
    <property type="evidence" value="ECO:0007669"/>
    <property type="project" value="UniProtKB-EC"/>
</dbReference>
<keyword evidence="8" id="KW-0472">Membrane</keyword>
<evidence type="ECO:0000256" key="2">
    <source>
        <dbReference type="ARBA" id="ARBA00012191"/>
    </source>
</evidence>
<dbReference type="PANTHER" id="PTHR42711">
    <property type="entry name" value="ABC TRANSPORTER ATP-BINDING PROTEIN"/>
    <property type="match status" value="1"/>
</dbReference>
<evidence type="ECO:0000256" key="6">
    <source>
        <dbReference type="ARBA" id="ARBA00022840"/>
    </source>
</evidence>
<dbReference type="EC" id="7.6.2.2" evidence="2"/>
<keyword evidence="5" id="KW-0547">Nucleotide-binding</keyword>
<dbReference type="GO" id="GO:0005886">
    <property type="term" value="C:plasma membrane"/>
    <property type="evidence" value="ECO:0007669"/>
    <property type="project" value="UniProtKB-SubCell"/>
</dbReference>
<evidence type="ECO:0000313" key="12">
    <source>
        <dbReference type="EMBL" id="MBB0231080.1"/>
    </source>
</evidence>
<evidence type="ECO:0000256" key="4">
    <source>
        <dbReference type="ARBA" id="ARBA00022475"/>
    </source>
</evidence>
<evidence type="ECO:0000259" key="11">
    <source>
        <dbReference type="PROSITE" id="PS50893"/>
    </source>
</evidence>
<accession>A0A7W3XXG7</accession>
<feature type="domain" description="ABC transporter" evidence="11">
    <location>
        <begin position="4"/>
        <end position="229"/>
    </location>
</feature>
<dbReference type="InterPro" id="IPR050763">
    <property type="entry name" value="ABC_transporter_ATP-binding"/>
</dbReference>
<evidence type="ECO:0000313" key="13">
    <source>
        <dbReference type="Proteomes" id="UP000530234"/>
    </source>
</evidence>
<comment type="similarity">
    <text evidence="10">Belongs to the ABC transporter superfamily. Drug exporter-1 (DrugE1) (TC 3.A.1.105) family.</text>
</comment>
<evidence type="ECO:0000256" key="9">
    <source>
        <dbReference type="ARBA" id="ARBA00023251"/>
    </source>
</evidence>
<dbReference type="InterPro" id="IPR003439">
    <property type="entry name" value="ABC_transporter-like_ATP-bd"/>
</dbReference>
<comment type="subcellular location">
    <subcellularLocation>
        <location evidence="1">Cell membrane</location>
        <topology evidence="1">Peripheral membrane protein</topology>
        <orientation evidence="1">Cytoplasmic side</orientation>
    </subcellularLocation>
</comment>
<proteinExistence type="inferred from homology"/>
<evidence type="ECO:0000256" key="1">
    <source>
        <dbReference type="ARBA" id="ARBA00004413"/>
    </source>
</evidence>
<dbReference type="AlphaFoldDB" id="A0A7W3XXG7"/>
<keyword evidence="13" id="KW-1185">Reference proteome</keyword>
<evidence type="ECO:0000256" key="3">
    <source>
        <dbReference type="ARBA" id="ARBA00022448"/>
    </source>
</evidence>
<dbReference type="GO" id="GO:0016887">
    <property type="term" value="F:ATP hydrolysis activity"/>
    <property type="evidence" value="ECO:0007669"/>
    <property type="project" value="InterPro"/>
</dbReference>
<dbReference type="EMBL" id="VKHS01000421">
    <property type="protein sequence ID" value="MBB0231080.1"/>
    <property type="molecule type" value="Genomic_DNA"/>
</dbReference>
<keyword evidence="7" id="KW-1278">Translocase</keyword>
<keyword evidence="3" id="KW-0813">Transport</keyword>
<evidence type="ECO:0000256" key="10">
    <source>
        <dbReference type="ARBA" id="ARBA00049985"/>
    </source>
</evidence>
<dbReference type="CDD" id="cd03230">
    <property type="entry name" value="ABC_DR_subfamily_A"/>
    <property type="match status" value="1"/>
</dbReference>
<dbReference type="Pfam" id="PF00005">
    <property type="entry name" value="ABC_tran"/>
    <property type="match status" value="1"/>
</dbReference>
<gene>
    <name evidence="12" type="ORF">FOE67_16545</name>
</gene>